<name>F6YAQ4_CIOIN</name>
<evidence type="ECO:0000313" key="2">
    <source>
        <dbReference type="Ensembl" id="ENSCINP00000014170.3"/>
    </source>
</evidence>
<reference evidence="3" key="1">
    <citation type="journal article" date="2002" name="Science">
        <title>The draft genome of Ciona intestinalis: insights into chordate and vertebrate origins.</title>
        <authorList>
            <person name="Dehal P."/>
            <person name="Satou Y."/>
            <person name="Campbell R.K."/>
            <person name="Chapman J."/>
            <person name="Degnan B."/>
            <person name="De Tomaso A."/>
            <person name="Davidson B."/>
            <person name="Di Gregorio A."/>
            <person name="Gelpke M."/>
            <person name="Goodstein D.M."/>
            <person name="Harafuji N."/>
            <person name="Hastings K.E."/>
            <person name="Ho I."/>
            <person name="Hotta K."/>
            <person name="Huang W."/>
            <person name="Kawashima T."/>
            <person name="Lemaire P."/>
            <person name="Martinez D."/>
            <person name="Meinertzhagen I.A."/>
            <person name="Necula S."/>
            <person name="Nonaka M."/>
            <person name="Putnam N."/>
            <person name="Rash S."/>
            <person name="Saiga H."/>
            <person name="Satake M."/>
            <person name="Terry A."/>
            <person name="Yamada L."/>
            <person name="Wang H.G."/>
            <person name="Awazu S."/>
            <person name="Azumi K."/>
            <person name="Boore J."/>
            <person name="Branno M."/>
            <person name="Chin-Bow S."/>
            <person name="DeSantis R."/>
            <person name="Doyle S."/>
            <person name="Francino P."/>
            <person name="Keys D.N."/>
            <person name="Haga S."/>
            <person name="Hayashi H."/>
            <person name="Hino K."/>
            <person name="Imai K.S."/>
            <person name="Inaba K."/>
            <person name="Kano S."/>
            <person name="Kobayashi K."/>
            <person name="Kobayashi M."/>
            <person name="Lee B.I."/>
            <person name="Makabe K.W."/>
            <person name="Manohar C."/>
            <person name="Matassi G."/>
            <person name="Medina M."/>
            <person name="Mochizuki Y."/>
            <person name="Mount S."/>
            <person name="Morishita T."/>
            <person name="Miura S."/>
            <person name="Nakayama A."/>
            <person name="Nishizaka S."/>
            <person name="Nomoto H."/>
            <person name="Ohta F."/>
            <person name="Oishi K."/>
            <person name="Rigoutsos I."/>
            <person name="Sano M."/>
            <person name="Sasaki A."/>
            <person name="Sasakura Y."/>
            <person name="Shoguchi E."/>
            <person name="Shin-i T."/>
            <person name="Spagnuolo A."/>
            <person name="Stainier D."/>
            <person name="Suzuki M.M."/>
            <person name="Tassy O."/>
            <person name="Takatori N."/>
            <person name="Tokuoka M."/>
            <person name="Yagi K."/>
            <person name="Yoshizaki F."/>
            <person name="Wada S."/>
            <person name="Zhang C."/>
            <person name="Hyatt P.D."/>
            <person name="Larimer F."/>
            <person name="Detter C."/>
            <person name="Doggett N."/>
            <person name="Glavina T."/>
            <person name="Hawkins T."/>
            <person name="Richardson P."/>
            <person name="Lucas S."/>
            <person name="Kohara Y."/>
            <person name="Levine M."/>
            <person name="Satoh N."/>
            <person name="Rokhsar D.S."/>
        </authorList>
    </citation>
    <scope>NUCLEOTIDE SEQUENCE [LARGE SCALE GENOMIC DNA]</scope>
</reference>
<dbReference type="PANTHER" id="PTHR15128:SF0">
    <property type="entry name" value="SCL-INTERRUPTING LOCUS PROTEIN"/>
    <property type="match status" value="1"/>
</dbReference>
<dbReference type="AlphaFoldDB" id="F6YAQ4"/>
<keyword evidence="3" id="KW-1185">Reference proteome</keyword>
<dbReference type="STRING" id="7719.ENSCINP00000014170"/>
<proteinExistence type="predicted"/>
<sequence>MGVSLKREDDQTICVVEENTKNPCVAGLPPPLIPHLTYLSILANEGVLRSNEINTITGSRSASEMSIHANAIALKYLSDDQLMKITPTQTPMKVNNEHTVAASMPGMSLISPCNMTMGTRKYMEKYGLIEGGEDESDEPSRGASPDLQQSKPPQDVSKENKQQNSSVNWSQIQNNLGDTIDMMTPFLQDLGQNEQKPPSSYAHCSGNNRVYDPRGYDSNLSEKGGETLEQIISPRVMEAL</sequence>
<evidence type="ECO:0000313" key="3">
    <source>
        <dbReference type="Proteomes" id="UP000008144"/>
    </source>
</evidence>
<feature type="region of interest" description="Disordered" evidence="1">
    <location>
        <begin position="131"/>
        <end position="167"/>
    </location>
</feature>
<dbReference type="Proteomes" id="UP000008144">
    <property type="component" value="Chromosome 8"/>
</dbReference>
<dbReference type="InterPro" id="IPR026123">
    <property type="entry name" value="STIL"/>
</dbReference>
<dbReference type="InParanoid" id="F6YAQ4"/>
<protein>
    <submittedName>
        <fullName evidence="2">Uncharacterized protein</fullName>
    </submittedName>
</protein>
<reference evidence="2" key="4">
    <citation type="submission" date="2025-09" db="UniProtKB">
        <authorList>
            <consortium name="Ensembl"/>
        </authorList>
    </citation>
    <scope>IDENTIFICATION</scope>
</reference>
<dbReference type="EMBL" id="EAAA01002748">
    <property type="status" value="NOT_ANNOTATED_CDS"/>
    <property type="molecule type" value="Genomic_DNA"/>
</dbReference>
<dbReference type="GeneTree" id="ENSGT00390000007310"/>
<evidence type="ECO:0000256" key="1">
    <source>
        <dbReference type="SAM" id="MobiDB-lite"/>
    </source>
</evidence>
<organism evidence="2 3">
    <name type="scientific">Ciona intestinalis</name>
    <name type="common">Transparent sea squirt</name>
    <name type="synonym">Ascidia intestinalis</name>
    <dbReference type="NCBI Taxonomy" id="7719"/>
    <lineage>
        <taxon>Eukaryota</taxon>
        <taxon>Metazoa</taxon>
        <taxon>Chordata</taxon>
        <taxon>Tunicata</taxon>
        <taxon>Ascidiacea</taxon>
        <taxon>Phlebobranchia</taxon>
        <taxon>Cionidae</taxon>
        <taxon>Ciona</taxon>
    </lineage>
</organism>
<reference evidence="2" key="2">
    <citation type="journal article" date="2008" name="Genome Biol.">
        <title>Improved genome assembly and evidence-based global gene model set for the chordate Ciona intestinalis: new insight into intron and operon populations.</title>
        <authorList>
            <person name="Satou Y."/>
            <person name="Mineta K."/>
            <person name="Ogasawara M."/>
            <person name="Sasakura Y."/>
            <person name="Shoguchi E."/>
            <person name="Ueno K."/>
            <person name="Yamada L."/>
            <person name="Matsumoto J."/>
            <person name="Wasserscheid J."/>
            <person name="Dewar K."/>
            <person name="Wiley G.B."/>
            <person name="Macmil S.L."/>
            <person name="Roe B.A."/>
            <person name="Zeller R.W."/>
            <person name="Hastings K.E."/>
            <person name="Lemaire P."/>
            <person name="Lindquist E."/>
            <person name="Endo T."/>
            <person name="Hotta K."/>
            <person name="Inaba K."/>
        </authorList>
    </citation>
    <scope>NUCLEOTIDE SEQUENCE [LARGE SCALE GENOMIC DNA]</scope>
    <source>
        <strain evidence="2">wild type</strain>
    </source>
</reference>
<dbReference type="Ensembl" id="ENSCINT00000014170.3">
    <property type="protein sequence ID" value="ENSCINP00000014170.3"/>
    <property type="gene ID" value="ENSCING00000006896.3"/>
</dbReference>
<dbReference type="PANTHER" id="PTHR15128">
    <property type="entry name" value="TAL1 SCL INTERRUPTING LOCUS"/>
    <property type="match status" value="1"/>
</dbReference>
<feature type="region of interest" description="Disordered" evidence="1">
    <location>
        <begin position="190"/>
        <end position="225"/>
    </location>
</feature>
<reference evidence="2" key="3">
    <citation type="submission" date="2025-08" db="UniProtKB">
        <authorList>
            <consortium name="Ensembl"/>
        </authorList>
    </citation>
    <scope>IDENTIFICATION</scope>
</reference>
<accession>F6YAQ4</accession>
<dbReference type="HOGENOM" id="CLU_1158627_0_0_1"/>